<dbReference type="Proteomes" id="UP000199328">
    <property type="component" value="Unassembled WGS sequence"/>
</dbReference>
<evidence type="ECO:0000313" key="1">
    <source>
        <dbReference type="EMBL" id="SDK11326.1"/>
    </source>
</evidence>
<proteinExistence type="predicted"/>
<gene>
    <name evidence="1" type="ORF">SAMN05216257_101621</name>
</gene>
<accession>A0A1G8Z8A3</accession>
<name>A0A1G8Z8A3_9RHOB</name>
<reference evidence="2" key="1">
    <citation type="submission" date="2016-10" db="EMBL/GenBank/DDBJ databases">
        <authorList>
            <person name="Varghese N."/>
            <person name="Submissions S."/>
        </authorList>
    </citation>
    <scope>NUCLEOTIDE SEQUENCE [LARGE SCALE GENOMIC DNA]</scope>
    <source>
        <strain evidence="2">CGMCC 1.10789</strain>
    </source>
</reference>
<organism evidence="1 2">
    <name type="scientific">Meinhardsimonia xiamenensis</name>
    <dbReference type="NCBI Taxonomy" id="990712"/>
    <lineage>
        <taxon>Bacteria</taxon>
        <taxon>Pseudomonadati</taxon>
        <taxon>Pseudomonadota</taxon>
        <taxon>Alphaproteobacteria</taxon>
        <taxon>Rhodobacterales</taxon>
        <taxon>Paracoccaceae</taxon>
        <taxon>Meinhardsimonia</taxon>
    </lineage>
</organism>
<dbReference type="RefSeq" id="WP_170068388.1">
    <property type="nucleotide sequence ID" value="NZ_FNFV01000001.1"/>
</dbReference>
<protein>
    <submittedName>
        <fullName evidence="1">Uncharacterized protein</fullName>
    </submittedName>
</protein>
<dbReference type="EMBL" id="FNFV01000001">
    <property type="protein sequence ID" value="SDK11326.1"/>
    <property type="molecule type" value="Genomic_DNA"/>
</dbReference>
<evidence type="ECO:0000313" key="2">
    <source>
        <dbReference type="Proteomes" id="UP000199328"/>
    </source>
</evidence>
<dbReference type="STRING" id="990712.SAMN05216257_101621"/>
<keyword evidence="2" id="KW-1185">Reference proteome</keyword>
<dbReference type="AlphaFoldDB" id="A0A1G8Z8A3"/>
<sequence length="51" mass="5963">MKTKKRSWIRSAIKEAENCDFQMPWARGARREAFISRRRAQALARTPRASA</sequence>